<dbReference type="PANTHER" id="PTHR45527:SF1">
    <property type="entry name" value="FATTY ACID SYNTHASE"/>
    <property type="match status" value="1"/>
</dbReference>
<name>A0ABS3VLF6_MICEH</name>
<dbReference type="RefSeq" id="WP_208811558.1">
    <property type="nucleotide sequence ID" value="NZ_WVUH01000023.1"/>
</dbReference>
<evidence type="ECO:0000259" key="1">
    <source>
        <dbReference type="Pfam" id="PF00668"/>
    </source>
</evidence>
<dbReference type="InterPro" id="IPR001242">
    <property type="entry name" value="Condensation_dom"/>
</dbReference>
<dbReference type="CDD" id="cd19531">
    <property type="entry name" value="LCL_NRPS-like"/>
    <property type="match status" value="1"/>
</dbReference>
<evidence type="ECO:0000313" key="2">
    <source>
        <dbReference type="EMBL" id="MBO4205374.1"/>
    </source>
</evidence>
<reference evidence="2 3" key="1">
    <citation type="submission" date="2019-12" db="EMBL/GenBank/DDBJ databases">
        <title>Whole genome sequencing of endophytic Actinobacterium Micromonospora sp. MPMI6T.</title>
        <authorList>
            <person name="Evv R."/>
            <person name="Podile A.R."/>
        </authorList>
    </citation>
    <scope>NUCLEOTIDE SEQUENCE [LARGE SCALE GENOMIC DNA]</scope>
    <source>
        <strain evidence="2 3">MPMI6</strain>
    </source>
</reference>
<dbReference type="Gene3D" id="3.30.559.30">
    <property type="entry name" value="Nonribosomal peptide synthetase, condensation domain"/>
    <property type="match status" value="1"/>
</dbReference>
<dbReference type="Gene3D" id="3.30.559.10">
    <property type="entry name" value="Chloramphenicol acetyltransferase-like domain"/>
    <property type="match status" value="1"/>
</dbReference>
<dbReference type="PANTHER" id="PTHR45527">
    <property type="entry name" value="NONRIBOSOMAL PEPTIDE SYNTHETASE"/>
    <property type="match status" value="1"/>
</dbReference>
<dbReference type="SUPFAM" id="SSF52777">
    <property type="entry name" value="CoA-dependent acyltransferases"/>
    <property type="match status" value="2"/>
</dbReference>
<evidence type="ECO:0000313" key="3">
    <source>
        <dbReference type="Proteomes" id="UP000823521"/>
    </source>
</evidence>
<organism evidence="2 3">
    <name type="scientific">Micromonospora echinofusca</name>
    <dbReference type="NCBI Taxonomy" id="47858"/>
    <lineage>
        <taxon>Bacteria</taxon>
        <taxon>Bacillati</taxon>
        <taxon>Actinomycetota</taxon>
        <taxon>Actinomycetes</taxon>
        <taxon>Micromonosporales</taxon>
        <taxon>Micromonosporaceae</taxon>
        <taxon>Micromonospora</taxon>
    </lineage>
</organism>
<dbReference type="Pfam" id="PF00668">
    <property type="entry name" value="Condensation"/>
    <property type="match status" value="1"/>
</dbReference>
<feature type="domain" description="Condensation" evidence="1">
    <location>
        <begin position="10"/>
        <end position="448"/>
    </location>
</feature>
<protein>
    <recommendedName>
        <fullName evidence="1">Condensation domain-containing protein</fullName>
    </recommendedName>
</protein>
<dbReference type="EMBL" id="WVUH01000023">
    <property type="protein sequence ID" value="MBO4205374.1"/>
    <property type="molecule type" value="Genomic_DNA"/>
</dbReference>
<dbReference type="Proteomes" id="UP000823521">
    <property type="component" value="Unassembled WGS sequence"/>
</dbReference>
<accession>A0ABS3VLF6</accession>
<gene>
    <name evidence="2" type="ORF">GSF22_05035</name>
</gene>
<comment type="caution">
    <text evidence="2">The sequence shown here is derived from an EMBL/GenBank/DDBJ whole genome shotgun (WGS) entry which is preliminary data.</text>
</comment>
<proteinExistence type="predicted"/>
<keyword evidence="3" id="KW-1185">Reference proteome</keyword>
<sequence length="453" mass="48390">MTGSGGDTRELSTGQAALWALYRLAPESPTSNVVTAVVAEPALDPDLLSDAVAALQQRHDLLRSRFVETGAGPVRLVRPPGPGGIEVVEVGDVDGADLTDLVRAVGARPLRLEQDGPLRVTVLRRGTDCVVVLVVHHIATDGLSQRIVWRDLGDAYGLLRSGVDVDWSPLTGYDEFVVRERELLAGPRRAELADHWARTCAGATAALLPTDRPRPAHRSYRGAAVARTLPDDLTRQVRATAVAAGVTPFTVLLGVFEALLHRYTGQDEFTIGCPASLRRGRALREVVGLLVNPIVLRSSFPPGTTFADAIASAARQVAGGTAHAAYPLSLVQAARPDRDPLVRVTFTLLARQSDDTLSDISHGFVGHRVRQLPLPYDEGQFDLAVTVYQGPDGALFAEFNYDVDLFDAGTVSGLLDRYLDLLGVACAEPGAVVAGVSLVDDAEQRLLLELGMS</sequence>
<dbReference type="InterPro" id="IPR023213">
    <property type="entry name" value="CAT-like_dom_sf"/>
</dbReference>